<feature type="domain" description="PilZ" evidence="1">
    <location>
        <begin position="107"/>
        <end position="217"/>
    </location>
</feature>
<dbReference type="AlphaFoldDB" id="A0A644WBF3"/>
<dbReference type="Pfam" id="PF12945">
    <property type="entry name" value="PilZNR"/>
    <property type="match status" value="1"/>
</dbReference>
<evidence type="ECO:0008006" key="4">
    <source>
        <dbReference type="Google" id="ProtNLM"/>
    </source>
</evidence>
<gene>
    <name evidence="3" type="ORF">SDC9_47394</name>
</gene>
<dbReference type="Gene3D" id="2.40.10.220">
    <property type="entry name" value="predicted glycosyltransferase like domains"/>
    <property type="match status" value="1"/>
</dbReference>
<organism evidence="3">
    <name type="scientific">bioreactor metagenome</name>
    <dbReference type="NCBI Taxonomy" id="1076179"/>
    <lineage>
        <taxon>unclassified sequences</taxon>
        <taxon>metagenomes</taxon>
        <taxon>ecological metagenomes</taxon>
    </lineage>
</organism>
<name>A0A644WBF3_9ZZZZ</name>
<dbReference type="InterPro" id="IPR009926">
    <property type="entry name" value="T3SS_YcgR_PilZN"/>
</dbReference>
<dbReference type="GO" id="GO:0035438">
    <property type="term" value="F:cyclic-di-GMP binding"/>
    <property type="evidence" value="ECO:0007669"/>
    <property type="project" value="InterPro"/>
</dbReference>
<evidence type="ECO:0000259" key="2">
    <source>
        <dbReference type="Pfam" id="PF12945"/>
    </source>
</evidence>
<feature type="domain" description="Type III secretion system flagellar brake protein YcgR PilZN" evidence="2">
    <location>
        <begin position="17"/>
        <end position="97"/>
    </location>
</feature>
<dbReference type="Pfam" id="PF07238">
    <property type="entry name" value="PilZ"/>
    <property type="match status" value="1"/>
</dbReference>
<reference evidence="3" key="1">
    <citation type="submission" date="2019-08" db="EMBL/GenBank/DDBJ databases">
        <authorList>
            <person name="Kucharzyk K."/>
            <person name="Murdoch R.W."/>
            <person name="Higgins S."/>
            <person name="Loffler F."/>
        </authorList>
    </citation>
    <scope>NUCLEOTIDE SEQUENCE</scope>
</reference>
<dbReference type="EMBL" id="VSSQ01000777">
    <property type="protein sequence ID" value="MPM01156.1"/>
    <property type="molecule type" value="Genomic_DNA"/>
</dbReference>
<proteinExistence type="predicted"/>
<accession>A0A644WBF3</accession>
<comment type="caution">
    <text evidence="3">The sequence shown here is derived from an EMBL/GenBank/DDBJ whole genome shotgun (WGS) entry which is preliminary data.</text>
</comment>
<evidence type="ECO:0000313" key="3">
    <source>
        <dbReference type="EMBL" id="MPM01156.1"/>
    </source>
</evidence>
<sequence>MESMTPGMFLNFMNGRVGTKVVLFNEAGLYKGTYPSRVEDVKGDLIGLSHPLLRGALLPVLRNVELKLKVETEGALYQTVVSVARGGPHDGVPVLWVSPVSNAERVQRRYFVRVPCLLKTSFFRLEGEGIKAETEEWTHAVSRDISLGGVGVLMPLPLSERFSEQDRVLVRLPLQEGTWFLTGKVVRKLRKEDAWEVGFAFEAMPGSVEKPLGAFIRQQELAGRQ</sequence>
<evidence type="ECO:0000259" key="1">
    <source>
        <dbReference type="Pfam" id="PF07238"/>
    </source>
</evidence>
<dbReference type="InterPro" id="IPR009875">
    <property type="entry name" value="PilZ_domain"/>
</dbReference>
<protein>
    <recommendedName>
        <fullName evidence="4">Flagellar brake protein YcgR</fullName>
    </recommendedName>
</protein>